<keyword evidence="1" id="KW-0812">Transmembrane</keyword>
<dbReference type="AlphaFoldDB" id="A0A1B7N5V8"/>
<evidence type="ECO:0000256" key="1">
    <source>
        <dbReference type="SAM" id="Phobius"/>
    </source>
</evidence>
<feature type="transmembrane region" description="Helical" evidence="1">
    <location>
        <begin position="186"/>
        <end position="206"/>
    </location>
</feature>
<keyword evidence="4" id="KW-1185">Reference proteome</keyword>
<feature type="transmembrane region" description="Helical" evidence="1">
    <location>
        <begin position="116"/>
        <end position="140"/>
    </location>
</feature>
<reference evidence="3 4" key="1">
    <citation type="submission" date="2016-06" db="EMBL/GenBank/DDBJ databases">
        <title>Comparative genomics of the ectomycorrhizal sister species Rhizopogon vinicolor and Rhizopogon vesiculosus (Basidiomycota: Boletales) reveals a divergence of the mating type B locus.</title>
        <authorList>
            <consortium name="DOE Joint Genome Institute"/>
            <person name="Mujic A.B."/>
            <person name="Kuo A."/>
            <person name="Tritt A."/>
            <person name="Lipzen A."/>
            <person name="Chen C."/>
            <person name="Johnson J."/>
            <person name="Sharma A."/>
            <person name="Barry K."/>
            <person name="Grigoriev I.V."/>
            <person name="Spatafora J.W."/>
        </authorList>
    </citation>
    <scope>NUCLEOTIDE SEQUENCE [LARGE SCALE GENOMIC DNA]</scope>
    <source>
        <strain evidence="3 4">AM-OR11-026</strain>
    </source>
</reference>
<keyword evidence="2" id="KW-0732">Signal</keyword>
<organism evidence="3 4">
    <name type="scientific">Rhizopogon vinicolor AM-OR11-026</name>
    <dbReference type="NCBI Taxonomy" id="1314800"/>
    <lineage>
        <taxon>Eukaryota</taxon>
        <taxon>Fungi</taxon>
        <taxon>Dikarya</taxon>
        <taxon>Basidiomycota</taxon>
        <taxon>Agaricomycotina</taxon>
        <taxon>Agaricomycetes</taxon>
        <taxon>Agaricomycetidae</taxon>
        <taxon>Boletales</taxon>
        <taxon>Suillineae</taxon>
        <taxon>Rhizopogonaceae</taxon>
        <taxon>Rhizopogon</taxon>
    </lineage>
</organism>
<feature type="transmembrane region" description="Helical" evidence="1">
    <location>
        <begin position="74"/>
        <end position="96"/>
    </location>
</feature>
<evidence type="ECO:0000313" key="4">
    <source>
        <dbReference type="Proteomes" id="UP000092154"/>
    </source>
</evidence>
<evidence type="ECO:0000313" key="3">
    <source>
        <dbReference type="EMBL" id="OAX40244.1"/>
    </source>
</evidence>
<feature type="transmembrane region" description="Helical" evidence="1">
    <location>
        <begin position="152"/>
        <end position="180"/>
    </location>
</feature>
<keyword evidence="1" id="KW-1133">Transmembrane helix</keyword>
<gene>
    <name evidence="3" type="ORF">K503DRAFT_687924</name>
</gene>
<dbReference type="InParanoid" id="A0A1B7N5V8"/>
<keyword evidence="1" id="KW-0472">Membrane</keyword>
<dbReference type="OrthoDB" id="3354175at2759"/>
<accession>A0A1B7N5V8</accession>
<proteinExistence type="predicted"/>
<feature type="transmembrane region" description="Helical" evidence="1">
    <location>
        <begin position="48"/>
        <end position="67"/>
    </location>
</feature>
<feature type="chain" id="PRO_5008597827" evidence="2">
    <location>
        <begin position="19"/>
        <end position="276"/>
    </location>
</feature>
<feature type="signal peptide" evidence="2">
    <location>
        <begin position="1"/>
        <end position="18"/>
    </location>
</feature>
<name>A0A1B7N5V8_9AGAM</name>
<dbReference type="Proteomes" id="UP000092154">
    <property type="component" value="Unassembled WGS sequence"/>
</dbReference>
<sequence>MLVAACLLFLLGTMHVVADIIHLWQGFISLGGTDHFFDDVSKYTFKNAIYELETLVGDAILIYRCYIVWQRIEVIIVPIIGWLTVAVTATHTVWSISQLSLNSDSASVHTMQQWVISFYLTAIVTNFIATSTLALKLWLIHRHSSRLRSTGFQVYPILFVIMECGALYSLLLVTMLATYFSGSNGSFIVLDMIGQFIPITFFLIIVRTAVLRFSENTGQGLFLSTIIQPFDSLPTARRMKVQVNRMAVIDTSIEFSSPDTDIMDDTYDSRSDNCPG</sequence>
<protein>
    <submittedName>
        <fullName evidence="3">Uncharacterized protein</fullName>
    </submittedName>
</protein>
<dbReference type="EMBL" id="KV448219">
    <property type="protein sequence ID" value="OAX40244.1"/>
    <property type="molecule type" value="Genomic_DNA"/>
</dbReference>
<evidence type="ECO:0000256" key="2">
    <source>
        <dbReference type="SAM" id="SignalP"/>
    </source>
</evidence>